<dbReference type="SUPFAM" id="SSF51120">
    <property type="entry name" value="beta-Roll"/>
    <property type="match status" value="2"/>
</dbReference>
<dbReference type="Pfam" id="PF17963">
    <property type="entry name" value="Big_9"/>
    <property type="match status" value="1"/>
</dbReference>
<dbReference type="PROSITE" id="PS00330">
    <property type="entry name" value="HEMOLYSIN_CALCIUM"/>
    <property type="match status" value="3"/>
</dbReference>
<evidence type="ECO:0000256" key="2">
    <source>
        <dbReference type="ARBA" id="ARBA00022525"/>
    </source>
</evidence>
<dbReference type="Gene3D" id="3.40.50.410">
    <property type="entry name" value="von Willebrand factor, type A domain"/>
    <property type="match status" value="1"/>
</dbReference>
<dbReference type="InterPro" id="IPR018511">
    <property type="entry name" value="Hemolysin-typ_Ca-bd_CS"/>
</dbReference>
<sequence>GTVSADLGGNIRFEDDVPTAKDNSVVITEAGLPPFNLVMVIDTSGSMLWQIGTSTNGSPNRLELAKDALNHMIDSYVALGVPLVFTVIDFASGAVLIPQTSDPDVAKASISGLPTDGGGTNYNAPLVLAQNQLTADLANPALAGYETKVYFLSDGAPNEGNVPAGWTSFVNSNNVEVYAVGLNVSGNATAIAQLGLVEDHGDAVTLVNNIYDLDATLQATVPPPATGNVITDVDASAGVDSAGADTPVTVLQVSFTVSNPAAYVGVADSVNGNVVTFLVQGGTTGPMTTPLGGHLTVNADGSYSYTPPNDVAVDTLETFTYTIVDADGDTSSALLKILVLDTTPITASVFEDGLPAGLPGNNPTLTTVAGSLAHMVVDSIGVNFGVGSTAGLPALTSGGVAITYSIIHGVGVDTLVAVAGSKPIFTLAVEADGDYTFTLQGPIDHALADGNDLELKALNLSSAITAHEGVDNVTLVRDFIVQVEDDVPVVMTPAMGVMLNQSGVTGIFLLDGDGTLSNNYGGDGGSIRFDSSLNGSSSGMTSGGLPVTYTLSSDGITLTAATAAGTVFIATLQPASGTYQVQMIGEVDGGQTTIDFNGGDYNFVGGNASWAGFNTIANDNSKDLLLTAMTNGADGGTVNTSANTGGISGGSSVGLGEAMRIDFVIDLTGNPVSGGSYGVLANQTHAFEAHYDVNGASALFTSISSGGSSVKVVARQDVDSDNDIGDGNKESLTAVAISFNGSTRIVSIGAGMSQTVAVGGRSFTVNFTDDDPTSGVAYAATVVGVVSNTKLAAYTADGYNSLEFHYAAGSDFKIGDFGSSVATPGIPVSLQLPVTLTDGDGDAVHSNIGLSLLPEAPFTLDYDSSASGVNVTFNSTQGHAIGSDFGDSITGNSLDNILSGGDGDDLLYGLGGKDTLVGGKGNDVLDGGSGNDTLYGEAGDDTLVGGIGNDILQGGDGKDLLIGGLGSDTMTGGAGSDTFKWLAGDADGSTDKITDFTLGNPTSGGDVLDLSDLLVGVPSAANNNDLATALDNYLKFDTATNKLTIDTNGLTSGGSQLTVQFQGSLDLDHNGGLTTNHDIIKQLLDDGNLKVDP</sequence>
<dbReference type="InterPro" id="IPR002035">
    <property type="entry name" value="VWF_A"/>
</dbReference>
<evidence type="ECO:0000256" key="3">
    <source>
        <dbReference type="ARBA" id="ARBA00022837"/>
    </source>
</evidence>
<evidence type="ECO:0000313" key="5">
    <source>
        <dbReference type="EMBL" id="HAT6344936.1"/>
    </source>
</evidence>
<dbReference type="InterPro" id="IPR050557">
    <property type="entry name" value="RTX_toxin/Mannuronan_C5-epim"/>
</dbReference>
<feature type="domain" description="VWFA" evidence="4">
    <location>
        <begin position="36"/>
        <end position="221"/>
    </location>
</feature>
<accession>A0AAD3UBJ6</accession>
<dbReference type="GO" id="GO:0005509">
    <property type="term" value="F:calcium ion binding"/>
    <property type="evidence" value="ECO:0007669"/>
    <property type="project" value="InterPro"/>
</dbReference>
<dbReference type="Pfam" id="PF00353">
    <property type="entry name" value="HemolysinCabind"/>
    <property type="match status" value="2"/>
</dbReference>
<keyword evidence="3" id="KW-0106">Calcium</keyword>
<dbReference type="PANTHER" id="PTHR38340:SF1">
    <property type="entry name" value="S-LAYER PROTEIN"/>
    <property type="match status" value="1"/>
</dbReference>
<dbReference type="PRINTS" id="PR00313">
    <property type="entry name" value="CABNDNGRPT"/>
</dbReference>
<evidence type="ECO:0000259" key="4">
    <source>
        <dbReference type="PROSITE" id="PS50234"/>
    </source>
</evidence>
<dbReference type="Pfam" id="PF13519">
    <property type="entry name" value="VWA_2"/>
    <property type="match status" value="1"/>
</dbReference>
<comment type="caution">
    <text evidence="5">The sequence shown here is derived from an EMBL/GenBank/DDBJ whole genome shotgun (WGS) entry which is preliminary data.</text>
</comment>
<keyword evidence="2" id="KW-0964">Secreted</keyword>
<gene>
    <name evidence="5" type="ORF">JAJ28_002686</name>
</gene>
<dbReference type="Gene3D" id="2.150.10.10">
    <property type="entry name" value="Serralysin-like metalloprotease, C-terminal"/>
    <property type="match status" value="2"/>
</dbReference>
<dbReference type="Proteomes" id="UP000859505">
    <property type="component" value="Unassembled WGS sequence"/>
</dbReference>
<name>A0AAD3UBJ6_AERHY</name>
<reference evidence="5" key="1">
    <citation type="journal article" date="2018" name="Genome Biol.">
        <title>SKESA: strategic k-mer extension for scrupulous assemblies.</title>
        <authorList>
            <person name="Souvorov A."/>
            <person name="Agarwala R."/>
            <person name="Lipman D.J."/>
        </authorList>
    </citation>
    <scope>NUCLEOTIDE SEQUENCE</scope>
    <source>
        <strain evidence="5">OLC2673_Aeromonas</strain>
    </source>
</reference>
<dbReference type="SMART" id="SM00327">
    <property type="entry name" value="VWA"/>
    <property type="match status" value="1"/>
</dbReference>
<dbReference type="InterPro" id="IPR011049">
    <property type="entry name" value="Serralysin-like_metalloprot_C"/>
</dbReference>
<dbReference type="EMBL" id="DACTUL010000021">
    <property type="protein sequence ID" value="HAT6344936.1"/>
    <property type="molecule type" value="Genomic_DNA"/>
</dbReference>
<evidence type="ECO:0000256" key="1">
    <source>
        <dbReference type="ARBA" id="ARBA00004613"/>
    </source>
</evidence>
<dbReference type="SUPFAM" id="SSF53300">
    <property type="entry name" value="vWA-like"/>
    <property type="match status" value="1"/>
</dbReference>
<dbReference type="CDD" id="cd00198">
    <property type="entry name" value="vWFA"/>
    <property type="match status" value="1"/>
</dbReference>
<proteinExistence type="predicted"/>
<dbReference type="NCBIfam" id="TIGR03661">
    <property type="entry name" value="T1SS_VCA0849"/>
    <property type="match status" value="1"/>
</dbReference>
<protein>
    <submittedName>
        <fullName evidence="5">VWA domain-containing protein</fullName>
    </submittedName>
</protein>
<reference evidence="5" key="2">
    <citation type="submission" date="2020-01" db="EMBL/GenBank/DDBJ databases">
        <authorList>
            <consortium name="NCBI Pathogen Detection Project"/>
        </authorList>
    </citation>
    <scope>NUCLEOTIDE SEQUENCE</scope>
    <source>
        <strain evidence="5">OLC2673_Aeromonas</strain>
    </source>
</reference>
<dbReference type="InterPro" id="IPR019960">
    <property type="entry name" value="T1SS_VCA0849"/>
</dbReference>
<dbReference type="InterPro" id="IPR036465">
    <property type="entry name" value="vWFA_dom_sf"/>
</dbReference>
<dbReference type="GO" id="GO:0005576">
    <property type="term" value="C:extracellular region"/>
    <property type="evidence" value="ECO:0007669"/>
    <property type="project" value="UniProtKB-SubCell"/>
</dbReference>
<organism evidence="5 6">
    <name type="scientific">Aeromonas hydrophila</name>
    <dbReference type="NCBI Taxonomy" id="644"/>
    <lineage>
        <taxon>Bacteria</taxon>
        <taxon>Pseudomonadati</taxon>
        <taxon>Pseudomonadota</taxon>
        <taxon>Gammaproteobacteria</taxon>
        <taxon>Aeromonadales</taxon>
        <taxon>Aeromonadaceae</taxon>
        <taxon>Aeromonas</taxon>
    </lineage>
</organism>
<comment type="subcellular location">
    <subcellularLocation>
        <location evidence="1">Secreted</location>
    </subcellularLocation>
</comment>
<dbReference type="PROSITE" id="PS50234">
    <property type="entry name" value="VWFA"/>
    <property type="match status" value="1"/>
</dbReference>
<evidence type="ECO:0000313" key="6">
    <source>
        <dbReference type="Proteomes" id="UP000859505"/>
    </source>
</evidence>
<dbReference type="InterPro" id="IPR001343">
    <property type="entry name" value="Hemolysn_Ca-bd"/>
</dbReference>
<feature type="non-terminal residue" evidence="5">
    <location>
        <position position="1"/>
    </location>
</feature>
<dbReference type="PANTHER" id="PTHR38340">
    <property type="entry name" value="S-LAYER PROTEIN"/>
    <property type="match status" value="1"/>
</dbReference>
<dbReference type="AlphaFoldDB" id="A0AAD3UBJ6"/>